<proteinExistence type="predicted"/>
<reference evidence="1 2" key="1">
    <citation type="submission" date="2018-03" db="EMBL/GenBank/DDBJ databases">
        <title>Genomic Encyclopedia of Type Strains, Phase III (KMG-III): the genomes of soil and plant-associated and newly described type strains.</title>
        <authorList>
            <person name="Whitman W."/>
        </authorList>
    </citation>
    <scope>NUCLEOTIDE SEQUENCE [LARGE SCALE GENOMIC DNA]</scope>
    <source>
        <strain evidence="1 2">CGMCC 1.9313</strain>
    </source>
</reference>
<name>A0A2T0U5U0_9SPHI</name>
<dbReference type="OrthoDB" id="9757728at2"/>
<protein>
    <submittedName>
        <fullName evidence="1">Uncharacterized protein</fullName>
    </submittedName>
</protein>
<evidence type="ECO:0000313" key="1">
    <source>
        <dbReference type="EMBL" id="PRY53285.1"/>
    </source>
</evidence>
<keyword evidence="2" id="KW-1185">Reference proteome</keyword>
<organism evidence="1 2">
    <name type="scientific">Arcticibacter pallidicorallinus</name>
    <dbReference type="NCBI Taxonomy" id="1259464"/>
    <lineage>
        <taxon>Bacteria</taxon>
        <taxon>Pseudomonadati</taxon>
        <taxon>Bacteroidota</taxon>
        <taxon>Sphingobacteriia</taxon>
        <taxon>Sphingobacteriales</taxon>
        <taxon>Sphingobacteriaceae</taxon>
        <taxon>Arcticibacter</taxon>
    </lineage>
</organism>
<dbReference type="RefSeq" id="WP_106292854.1">
    <property type="nucleotide sequence ID" value="NZ_PVTH01000004.1"/>
</dbReference>
<dbReference type="Proteomes" id="UP000238034">
    <property type="component" value="Unassembled WGS sequence"/>
</dbReference>
<evidence type="ECO:0000313" key="2">
    <source>
        <dbReference type="Proteomes" id="UP000238034"/>
    </source>
</evidence>
<accession>A0A2T0U5U0</accession>
<dbReference type="EMBL" id="PVTH01000004">
    <property type="protein sequence ID" value="PRY53285.1"/>
    <property type="molecule type" value="Genomic_DNA"/>
</dbReference>
<sequence>MPTLDQDLQKIREARLQIQNADKELYQSKLNRQKGSGDSATADLSVRSENYIKASSALDKARKELFERNGYKNIVANMSAEVPVLFFPIRIETRFVNVGNATELWIRIYPDDIHIHTHESLLTEDEHFAGRQYWLSLLKINRENISVEDHKKAVWKSFSEGRGVQRALWVAKQTMPLNWSVDVILEDEALQFSEVGDTKTHNWTQAPRTHLLPDQFVVSLYRSGKIVHTEVGAPVPDTVFLGPDPLQAKESFEKKDNSIVLDDSFAWITDFDKAVEKGLAMKIKVQEHFLNHGMIERIIVMGVCSSASVQEGKVLMEELIENHQYSAKGFSFLPQRSPTNNTESSGSVYRKNENYLPKGYYEGIDMNAFNDAEEDGFRFATLLGLDKAVLKNADHASQKQVKEALAMNKALYPATIGSFIENLAKPMFSEQQKSQLRDFFTDFVTASGPFPAIRIGDQPYSFLVTSDMAKWVDREPFFEGMTTVFKRLQSIWYDLSEKNVAHIGRGSDPSSTLIDILGLEAGSVSFIQRLAHLPDFSLSATNVIGKAGELARKQETLRGFVKSLHPYGDRMDVGALITNLHYYKFENKISLIKLVDGKTAADDRFLDKLGPKNLNYIEWLSQVQKEEEISSHNLGAGPPRSILYLLLRHSLLLELEKASKKYYSNLGVSTVSGLEKSFLNVSKEFKDLTSWELIKGTPSAINDKVFEINIPLGDYLLSRGWKDSRSLNEFKAALQLLGNLSTLRLQYHLTDHIDLCSYRLDSWQMGLFTRRLQQNRRKQPEGIYHGSYGWVENLRPSGGKVIEVPEALKPSNQQPVYKNPQNAGFVHTPSLNHATAAGLLLAGYQNHATRSDPGAFAVNLSSERVRKALFVIQGIQNNQRLEALLGYQFERALHDITTNNPANNLNQYILSLREEYPLESASIPQAGTEAQESVPAYAVVDGLKIANATDDELLTVVSNQTHLQLILMEKKRLEDTLDAINDLLITETAFQATQGKADRTAAVLNSLKNADIPPDLEFHKTPRSTHLSFTNRVTIHFDPKASQQVTESWTAKPSPRSLMEPGMNRWLGEIIGDPSQIISGVSVVDSEGNETQSTIVSLSELNIQPIDIIYLLGTDQQSGIKQLESYIEQAFLSKTGTRVERKLKIEFETTLSEGERSLAKAIPLIRSLRLLITNGRPASAKHFLSRPKSENEQQRFIPNWDVEELISRLNTVFNSLDAELKIIERLTISEPGGLIEGPSDLLTLFEGYYKEGTSIEKLEKVVIPEEGILKLDVFLRSGQNYGISTLLKPVSSMVTPGEIVDLLHSGASLWHHYHQKLAVAAKKIAAANEEPTSDLKITRLSEAGKALLGDDFIILPQFKFVDSENVSKVLSDEGAQLLKYTNRINHTTTELSVETWLESVARVRSSMGKLEQVRTIAEAQSDADIPFIAAQFPFNDKSSWLAVEFPATDEQTGEKFDILDDTVVMAIHGSQARNVNELQSALLIDEWTEAVPNDKEISGVSFNYDQPNASAPNAILVAVEPTGAAQWSWDTMLGIISNTFDRAKTRAVEPAHILEHPALDTLIPMTVANFDLRDANISLDYLTVNDHFIKVMANANLELYKAWK</sequence>
<gene>
    <name evidence="1" type="ORF">B0I27_104295</name>
</gene>
<comment type="caution">
    <text evidence="1">The sequence shown here is derived from an EMBL/GenBank/DDBJ whole genome shotgun (WGS) entry which is preliminary data.</text>
</comment>